<name>A0ABP5U480_9ACTN</name>
<feature type="transmembrane region" description="Helical" evidence="6">
    <location>
        <begin position="38"/>
        <end position="61"/>
    </location>
</feature>
<keyword evidence="3 6" id="KW-0812">Transmembrane</keyword>
<feature type="transmembrane region" description="Helical" evidence="6">
    <location>
        <begin position="205"/>
        <end position="227"/>
    </location>
</feature>
<evidence type="ECO:0000256" key="3">
    <source>
        <dbReference type="ARBA" id="ARBA00022692"/>
    </source>
</evidence>
<feature type="transmembrane region" description="Helical" evidence="6">
    <location>
        <begin position="108"/>
        <end position="130"/>
    </location>
</feature>
<dbReference type="PANTHER" id="PTHR34820">
    <property type="entry name" value="INNER MEMBRANE PROTEIN YEBZ"/>
    <property type="match status" value="1"/>
</dbReference>
<keyword evidence="9" id="KW-1185">Reference proteome</keyword>
<evidence type="ECO:0000313" key="8">
    <source>
        <dbReference type="EMBL" id="GAA2366422.1"/>
    </source>
</evidence>
<dbReference type="Proteomes" id="UP001501170">
    <property type="component" value="Unassembled WGS sequence"/>
</dbReference>
<dbReference type="RefSeq" id="WP_006894486.1">
    <property type="nucleotide sequence ID" value="NZ_BAAARB010000001.1"/>
</dbReference>
<feature type="transmembrane region" description="Helical" evidence="6">
    <location>
        <begin position="162"/>
        <end position="185"/>
    </location>
</feature>
<comment type="subcellular location">
    <subcellularLocation>
        <location evidence="1">Cell membrane</location>
        <topology evidence="1">Multi-pass membrane protein</topology>
    </subcellularLocation>
</comment>
<evidence type="ECO:0000259" key="7">
    <source>
        <dbReference type="Pfam" id="PF05425"/>
    </source>
</evidence>
<organism evidence="8 9">
    <name type="scientific">Gordonia cholesterolivorans</name>
    <dbReference type="NCBI Taxonomy" id="559625"/>
    <lineage>
        <taxon>Bacteria</taxon>
        <taxon>Bacillati</taxon>
        <taxon>Actinomycetota</taxon>
        <taxon>Actinomycetes</taxon>
        <taxon>Mycobacteriales</taxon>
        <taxon>Gordoniaceae</taxon>
        <taxon>Gordonia</taxon>
    </lineage>
</organism>
<feature type="transmembrane region" description="Helical" evidence="6">
    <location>
        <begin position="276"/>
        <end position="297"/>
    </location>
</feature>
<proteinExistence type="predicted"/>
<evidence type="ECO:0000256" key="6">
    <source>
        <dbReference type="SAM" id="Phobius"/>
    </source>
</evidence>
<keyword evidence="2" id="KW-1003">Cell membrane</keyword>
<dbReference type="PANTHER" id="PTHR34820:SF4">
    <property type="entry name" value="INNER MEMBRANE PROTEIN YEBZ"/>
    <property type="match status" value="1"/>
</dbReference>
<gene>
    <name evidence="8" type="ORF">GCM10009855_02130</name>
</gene>
<feature type="transmembrane region" description="Helical" evidence="6">
    <location>
        <begin position="137"/>
        <end position="156"/>
    </location>
</feature>
<feature type="domain" description="Copper resistance protein D" evidence="7">
    <location>
        <begin position="197"/>
        <end position="296"/>
    </location>
</feature>
<feature type="transmembrane region" description="Helical" evidence="6">
    <location>
        <begin position="239"/>
        <end position="256"/>
    </location>
</feature>
<evidence type="ECO:0000256" key="2">
    <source>
        <dbReference type="ARBA" id="ARBA00022475"/>
    </source>
</evidence>
<evidence type="ECO:0000256" key="4">
    <source>
        <dbReference type="ARBA" id="ARBA00022989"/>
    </source>
</evidence>
<keyword evidence="5 6" id="KW-0472">Membrane</keyword>
<feature type="transmembrane region" description="Helical" evidence="6">
    <location>
        <begin position="12"/>
        <end position="32"/>
    </location>
</feature>
<dbReference type="EMBL" id="BAAARB010000001">
    <property type="protein sequence ID" value="GAA2366422.1"/>
    <property type="molecule type" value="Genomic_DNA"/>
</dbReference>
<evidence type="ECO:0000313" key="9">
    <source>
        <dbReference type="Proteomes" id="UP001501170"/>
    </source>
</evidence>
<evidence type="ECO:0000256" key="5">
    <source>
        <dbReference type="ARBA" id="ARBA00023136"/>
    </source>
</evidence>
<comment type="caution">
    <text evidence="8">The sequence shown here is derived from an EMBL/GenBank/DDBJ whole genome shotgun (WGS) entry which is preliminary data.</text>
</comment>
<sequence length="302" mass="30396">MPGAETVRLRAGFAIAAAALAVVGVAICQALAAPEPAAWAGAVTIGSLSLLLGLGALPLIGAEPSVRVIVGAGAMWGVASVIGGWLQVADRIGVSPFEVGVGDLTTGVQTGLPVLVGAVGSLAVLGWGYAALRAEPPVLLVSVIAGLGVLAVSVTGHGGESVWTPVFLAVHSICAAWWAGTLAALVVTVRGKGGWARTLPEFSRWAMPAVGALIVTGVVAAAVQLGVGPQLWETGYGRILVAKAVLLAVALALAWWHRRSWLPRARRHGVSERESIVRAGTEVLVLALILGLAAGLATTGTG</sequence>
<dbReference type="InterPro" id="IPR032694">
    <property type="entry name" value="CopC/D"/>
</dbReference>
<dbReference type="InterPro" id="IPR008457">
    <property type="entry name" value="Cu-R_CopD_dom"/>
</dbReference>
<keyword evidence="4 6" id="KW-1133">Transmembrane helix</keyword>
<reference evidence="9" key="1">
    <citation type="journal article" date="2019" name="Int. J. Syst. Evol. Microbiol.">
        <title>The Global Catalogue of Microorganisms (GCM) 10K type strain sequencing project: providing services to taxonomists for standard genome sequencing and annotation.</title>
        <authorList>
            <consortium name="The Broad Institute Genomics Platform"/>
            <consortium name="The Broad Institute Genome Sequencing Center for Infectious Disease"/>
            <person name="Wu L."/>
            <person name="Ma J."/>
        </authorList>
    </citation>
    <scope>NUCLEOTIDE SEQUENCE [LARGE SCALE GENOMIC DNA]</scope>
    <source>
        <strain evidence="9">JCM 16227</strain>
    </source>
</reference>
<accession>A0ABP5U480</accession>
<dbReference type="Pfam" id="PF05425">
    <property type="entry name" value="CopD"/>
    <property type="match status" value="1"/>
</dbReference>
<evidence type="ECO:0000256" key="1">
    <source>
        <dbReference type="ARBA" id="ARBA00004651"/>
    </source>
</evidence>
<protein>
    <recommendedName>
        <fullName evidence="7">Copper resistance protein D domain-containing protein</fullName>
    </recommendedName>
</protein>
<feature type="transmembrane region" description="Helical" evidence="6">
    <location>
        <begin position="68"/>
        <end position="88"/>
    </location>
</feature>